<name>A0A172QWZ9_9CORY</name>
<sequence length="69" mass="7791">MDRLRKSQEDLLEALLVMSRFIADDGYRTDLDVVINSLGFDREELEAELASELESENLDGDATRSGEIN</sequence>
<protein>
    <submittedName>
        <fullName evidence="1">Uncharacterized protein</fullName>
    </submittedName>
</protein>
<reference evidence="1 2" key="1">
    <citation type="submission" date="2016-05" db="EMBL/GenBank/DDBJ databases">
        <title>Complete genome sequence of Corynebacterium crudilactis, a new Corynebacterium species isolated from raw cow's milk.</title>
        <authorList>
            <person name="Christian R."/>
            <person name="Zimmermann J."/>
            <person name="Lipski A."/>
            <person name="Kalinowski J."/>
        </authorList>
    </citation>
    <scope>NUCLEOTIDE SEQUENCE [LARGE SCALE GENOMIC DNA]</scope>
    <source>
        <strain evidence="1 2">JZ16</strain>
    </source>
</reference>
<gene>
    <name evidence="1" type="ORF">ccrud_02000</name>
</gene>
<evidence type="ECO:0000313" key="1">
    <source>
        <dbReference type="EMBL" id="ANE05235.1"/>
    </source>
</evidence>
<dbReference type="AlphaFoldDB" id="A0A172QWZ9"/>
<accession>A0A172QWZ9</accession>
<keyword evidence="2" id="KW-1185">Reference proteome</keyword>
<dbReference type="Proteomes" id="UP000076929">
    <property type="component" value="Chromosome"/>
</dbReference>
<dbReference type="STRING" id="1652495.ccrud_02000"/>
<dbReference type="EMBL" id="CP015622">
    <property type="protein sequence ID" value="ANE05235.1"/>
    <property type="molecule type" value="Genomic_DNA"/>
</dbReference>
<evidence type="ECO:0000313" key="2">
    <source>
        <dbReference type="Proteomes" id="UP000076929"/>
    </source>
</evidence>
<organism evidence="1 2">
    <name type="scientific">Corynebacterium crudilactis</name>
    <dbReference type="NCBI Taxonomy" id="1652495"/>
    <lineage>
        <taxon>Bacteria</taxon>
        <taxon>Bacillati</taxon>
        <taxon>Actinomycetota</taxon>
        <taxon>Actinomycetes</taxon>
        <taxon>Mycobacteriales</taxon>
        <taxon>Corynebacteriaceae</taxon>
        <taxon>Corynebacterium</taxon>
    </lineage>
</organism>
<proteinExistence type="predicted"/>
<dbReference type="KEGG" id="ccjz:ccrud_02000"/>